<organism evidence="1 2">
    <name type="scientific">Halorussus limi</name>
    <dbReference type="NCBI Taxonomy" id="2938695"/>
    <lineage>
        <taxon>Archaea</taxon>
        <taxon>Methanobacteriati</taxon>
        <taxon>Methanobacteriota</taxon>
        <taxon>Stenosarchaea group</taxon>
        <taxon>Halobacteria</taxon>
        <taxon>Halobacteriales</taxon>
        <taxon>Haladaptataceae</taxon>
        <taxon>Halorussus</taxon>
    </lineage>
</organism>
<protein>
    <submittedName>
        <fullName evidence="1">Uncharacterized protein</fullName>
    </submittedName>
</protein>
<proteinExistence type="predicted"/>
<sequence>MDTDTEIGEVQSIEQLDDGTIILEGESEALGFRITDEDLQESLIKAVQNTDPY</sequence>
<name>A0A8U0I149_9EURY</name>
<accession>A0A8U0I149</accession>
<reference evidence="1 2" key="1">
    <citation type="submission" date="2022-04" db="EMBL/GenBank/DDBJ databases">
        <title>Diverse halophilic archaea isolated from saline environments.</title>
        <authorList>
            <person name="Cui H.-L."/>
        </authorList>
    </citation>
    <scope>NUCLEOTIDE SEQUENCE [LARGE SCALE GENOMIC DNA]</scope>
    <source>
        <strain evidence="1 2">XZYJT49</strain>
        <plasmid evidence="1 2">unnamed2</plasmid>
    </source>
</reference>
<keyword evidence="1" id="KW-0614">Plasmid</keyword>
<geneLocation type="plasmid" evidence="1 2">
    <name>unnamed2</name>
</geneLocation>
<dbReference type="GeneID" id="72187824"/>
<dbReference type="KEGG" id="halx:M0R89_21455"/>
<dbReference type="RefSeq" id="WP_248652796.1">
    <property type="nucleotide sequence ID" value="NZ_CP096661.1"/>
</dbReference>
<dbReference type="AlphaFoldDB" id="A0A8U0I149"/>
<evidence type="ECO:0000313" key="1">
    <source>
        <dbReference type="EMBL" id="UPV76763.1"/>
    </source>
</evidence>
<dbReference type="EMBL" id="CP096661">
    <property type="protein sequence ID" value="UPV76763.1"/>
    <property type="molecule type" value="Genomic_DNA"/>
</dbReference>
<dbReference type="Proteomes" id="UP000830729">
    <property type="component" value="Plasmid unnamed2"/>
</dbReference>
<gene>
    <name evidence="1" type="ORF">M0R89_21455</name>
</gene>
<evidence type="ECO:0000313" key="2">
    <source>
        <dbReference type="Proteomes" id="UP000830729"/>
    </source>
</evidence>
<keyword evidence="2" id="KW-1185">Reference proteome</keyword>